<evidence type="ECO:0000256" key="3">
    <source>
        <dbReference type="ARBA" id="ARBA00023004"/>
    </source>
</evidence>
<dbReference type="PANTHER" id="PTHR10696">
    <property type="entry name" value="GAMMA-BUTYROBETAINE HYDROXYLASE-RELATED"/>
    <property type="match status" value="1"/>
</dbReference>
<protein>
    <submittedName>
        <fullName evidence="6">Protein AmbC</fullName>
    </submittedName>
</protein>
<keyword evidence="2" id="KW-0560">Oxidoreductase</keyword>
<evidence type="ECO:0000313" key="7">
    <source>
        <dbReference type="Proteomes" id="UP000643165"/>
    </source>
</evidence>
<dbReference type="InterPro" id="IPR042098">
    <property type="entry name" value="TauD-like_sf"/>
</dbReference>
<sequence>MMGPSAGRRRPVAARPDESALRVVGAPTGRGLPLEVRPDAVGVSLLAYAEAYPQTLRGWLHQAGAVLFRGFDVTLEMFAAVARALAGDPVPYLERSSPRTEIVNGVYTSTEYPADQTIPLHNENSYQRVFPGLLIFGCQVAAERGGQTPVADVRRVLAAIPPDVVAPFAEHGVMYVRNFGGGLGLSWQEVFQTTSRDQVSRYCVEHGIEAEWRDDGGLRTRQVRPALATHPITGERVWFNHALFFNGYCLPEPVRAALLADAAHEDLPSHTYYGDGRPIPDEALAAIAEAYAAEEVAVDWRPGDVLLVDNLLASHGRRPFTGARRVMVSMADPVDWDAVGTPAQGRA</sequence>
<accession>A0ABQ4ITV0</accession>
<proteinExistence type="predicted"/>
<dbReference type="InterPro" id="IPR003819">
    <property type="entry name" value="TauD/TfdA-like"/>
</dbReference>
<keyword evidence="3" id="KW-0408">Iron</keyword>
<evidence type="ECO:0000256" key="2">
    <source>
        <dbReference type="ARBA" id="ARBA00023002"/>
    </source>
</evidence>
<feature type="domain" description="TauD/TfdA-like" evidence="5">
    <location>
        <begin position="53"/>
        <end position="329"/>
    </location>
</feature>
<dbReference type="Proteomes" id="UP000643165">
    <property type="component" value="Unassembled WGS sequence"/>
</dbReference>
<name>A0ABQ4ITV0_9ACTN</name>
<evidence type="ECO:0000313" key="6">
    <source>
        <dbReference type="EMBL" id="GIJ21063.1"/>
    </source>
</evidence>
<dbReference type="PANTHER" id="PTHR10696:SF56">
    <property type="entry name" value="TAUD_TFDA-LIKE DOMAIN-CONTAINING PROTEIN"/>
    <property type="match status" value="1"/>
</dbReference>
<comment type="caution">
    <text evidence="6">The sequence shown here is derived from an EMBL/GenBank/DDBJ whole genome shotgun (WGS) entry which is preliminary data.</text>
</comment>
<comment type="cofactor">
    <cofactor evidence="1">
        <name>Fe(2+)</name>
        <dbReference type="ChEBI" id="CHEBI:29033"/>
    </cofactor>
</comment>
<dbReference type="SUPFAM" id="SSF51197">
    <property type="entry name" value="Clavaminate synthase-like"/>
    <property type="match status" value="1"/>
</dbReference>
<evidence type="ECO:0000259" key="5">
    <source>
        <dbReference type="Pfam" id="PF02668"/>
    </source>
</evidence>
<reference evidence="6 7" key="1">
    <citation type="submission" date="2021-01" db="EMBL/GenBank/DDBJ databases">
        <title>Whole genome shotgun sequence of Verrucosispora lutea NBRC 106530.</title>
        <authorList>
            <person name="Komaki H."/>
            <person name="Tamura T."/>
        </authorList>
    </citation>
    <scope>NUCLEOTIDE SEQUENCE [LARGE SCALE GENOMIC DNA]</scope>
    <source>
        <strain evidence="6 7">NBRC 106530</strain>
    </source>
</reference>
<keyword evidence="4" id="KW-0045">Antibiotic biosynthesis</keyword>
<evidence type="ECO:0000256" key="4">
    <source>
        <dbReference type="ARBA" id="ARBA00023194"/>
    </source>
</evidence>
<gene>
    <name evidence="6" type="primary">ambC</name>
    <name evidence="6" type="ORF">Vlu01_16870</name>
</gene>
<dbReference type="InterPro" id="IPR050411">
    <property type="entry name" value="AlphaKG_dependent_hydroxylases"/>
</dbReference>
<dbReference type="RefSeq" id="WP_203996270.1">
    <property type="nucleotide sequence ID" value="NZ_BOPB01000009.1"/>
</dbReference>
<organism evidence="6 7">
    <name type="scientific">Micromonospora lutea</name>
    <dbReference type="NCBI Taxonomy" id="419825"/>
    <lineage>
        <taxon>Bacteria</taxon>
        <taxon>Bacillati</taxon>
        <taxon>Actinomycetota</taxon>
        <taxon>Actinomycetes</taxon>
        <taxon>Micromonosporales</taxon>
        <taxon>Micromonosporaceae</taxon>
        <taxon>Micromonospora</taxon>
    </lineage>
</organism>
<dbReference type="Pfam" id="PF02668">
    <property type="entry name" value="TauD"/>
    <property type="match status" value="1"/>
</dbReference>
<dbReference type="Gene3D" id="3.60.130.10">
    <property type="entry name" value="Clavaminate synthase-like"/>
    <property type="match status" value="1"/>
</dbReference>
<evidence type="ECO:0000256" key="1">
    <source>
        <dbReference type="ARBA" id="ARBA00001954"/>
    </source>
</evidence>
<dbReference type="EMBL" id="BOPB01000009">
    <property type="protein sequence ID" value="GIJ21063.1"/>
    <property type="molecule type" value="Genomic_DNA"/>
</dbReference>
<keyword evidence="7" id="KW-1185">Reference proteome</keyword>